<name>A0ABX2IME4_9RHOO</name>
<keyword evidence="1" id="KW-0143">Chaperone</keyword>
<protein>
    <recommendedName>
        <fullName evidence="2">ClpX-type ZB domain-containing protein</fullName>
    </recommendedName>
</protein>
<feature type="binding site" evidence="1">
    <location>
        <position position="44"/>
    </location>
    <ligand>
        <name>Zn(2+)</name>
        <dbReference type="ChEBI" id="CHEBI:29105"/>
    </ligand>
</feature>
<dbReference type="Pfam" id="PF06689">
    <property type="entry name" value="zf-C4_ClpX"/>
    <property type="match status" value="1"/>
</dbReference>
<dbReference type="Gene3D" id="6.20.220.10">
    <property type="entry name" value="ClpX chaperone, C4-type zinc finger domain"/>
    <property type="match status" value="1"/>
</dbReference>
<evidence type="ECO:0000256" key="1">
    <source>
        <dbReference type="PROSITE-ProRule" id="PRU01250"/>
    </source>
</evidence>
<evidence type="ECO:0000259" key="2">
    <source>
        <dbReference type="PROSITE" id="PS51902"/>
    </source>
</evidence>
<gene>
    <name evidence="3" type="ORF">HJ583_014120</name>
</gene>
<feature type="binding site" evidence="1">
    <location>
        <position position="47"/>
    </location>
    <ligand>
        <name>Zn(2+)</name>
        <dbReference type="ChEBI" id="CHEBI:29105"/>
    </ligand>
</feature>
<keyword evidence="1" id="KW-0479">Metal-binding</keyword>
<dbReference type="PROSITE" id="PS51902">
    <property type="entry name" value="CLPX_ZB"/>
    <property type="match status" value="1"/>
</dbReference>
<evidence type="ECO:0000313" key="3">
    <source>
        <dbReference type="EMBL" id="NSL56172.1"/>
    </source>
</evidence>
<keyword evidence="4" id="KW-1185">Reference proteome</keyword>
<dbReference type="SUPFAM" id="SSF57716">
    <property type="entry name" value="Glucocorticoid receptor-like (DNA-binding domain)"/>
    <property type="match status" value="1"/>
</dbReference>
<comment type="similarity">
    <text evidence="1">Belongs to the ClpX chaperone family.</text>
</comment>
<dbReference type="SMART" id="SM00994">
    <property type="entry name" value="zf-C4_ClpX"/>
    <property type="match status" value="1"/>
</dbReference>
<accession>A0ABX2IME4</accession>
<sequence>MLELNEAINQLREREPEDVCCSFCGKPQSAVGMLVPGPNSVYICDLCVTRAARLISTRS</sequence>
<dbReference type="Proteomes" id="UP000778523">
    <property type="component" value="Unassembled WGS sequence"/>
</dbReference>
<dbReference type="InterPro" id="IPR059188">
    <property type="entry name" value="Znf_CLPX-like"/>
</dbReference>
<feature type="binding site" evidence="1">
    <location>
        <position position="21"/>
    </location>
    <ligand>
        <name>Zn(2+)</name>
        <dbReference type="ChEBI" id="CHEBI:29105"/>
    </ligand>
</feature>
<keyword evidence="1" id="KW-0862">Zinc</keyword>
<feature type="domain" description="ClpX-type ZB" evidence="2">
    <location>
        <begin position="9"/>
        <end position="59"/>
    </location>
</feature>
<evidence type="ECO:0000313" key="4">
    <source>
        <dbReference type="Proteomes" id="UP000778523"/>
    </source>
</evidence>
<reference evidence="3 4" key="1">
    <citation type="submission" date="2020-06" db="EMBL/GenBank/DDBJ databases">
        <title>Draft genome of Uliginosibacterium sp. IMCC34675.</title>
        <authorList>
            <person name="Song J."/>
        </authorList>
    </citation>
    <scope>NUCLEOTIDE SEQUENCE [LARGE SCALE GENOMIC DNA]</scope>
    <source>
        <strain evidence="3 4">IMCC34675</strain>
    </source>
</reference>
<dbReference type="InterPro" id="IPR038366">
    <property type="entry name" value="Znf_CppX_C4_sf"/>
</dbReference>
<proteinExistence type="inferred from homology"/>
<dbReference type="EMBL" id="JABCSC020000003">
    <property type="protein sequence ID" value="NSL56172.1"/>
    <property type="molecule type" value="Genomic_DNA"/>
</dbReference>
<dbReference type="InterPro" id="IPR010603">
    <property type="entry name" value="Znf_CppX_C4"/>
</dbReference>
<comment type="caution">
    <text evidence="3">The sequence shown here is derived from an EMBL/GenBank/DDBJ whole genome shotgun (WGS) entry which is preliminary data.</text>
</comment>
<organism evidence="3 4">
    <name type="scientific">Uliginosibacterium aquaticum</name>
    <dbReference type="NCBI Taxonomy" id="2731212"/>
    <lineage>
        <taxon>Bacteria</taxon>
        <taxon>Pseudomonadati</taxon>
        <taxon>Pseudomonadota</taxon>
        <taxon>Betaproteobacteria</taxon>
        <taxon>Rhodocyclales</taxon>
        <taxon>Zoogloeaceae</taxon>
        <taxon>Uliginosibacterium</taxon>
    </lineage>
</organism>
<feature type="binding site" evidence="1">
    <location>
        <position position="24"/>
    </location>
    <ligand>
        <name>Zn(2+)</name>
        <dbReference type="ChEBI" id="CHEBI:29105"/>
    </ligand>
</feature>